<organism evidence="1">
    <name type="scientific">Arundo donax</name>
    <name type="common">Giant reed</name>
    <name type="synonym">Donax arundinaceus</name>
    <dbReference type="NCBI Taxonomy" id="35708"/>
    <lineage>
        <taxon>Eukaryota</taxon>
        <taxon>Viridiplantae</taxon>
        <taxon>Streptophyta</taxon>
        <taxon>Embryophyta</taxon>
        <taxon>Tracheophyta</taxon>
        <taxon>Spermatophyta</taxon>
        <taxon>Magnoliopsida</taxon>
        <taxon>Liliopsida</taxon>
        <taxon>Poales</taxon>
        <taxon>Poaceae</taxon>
        <taxon>PACMAD clade</taxon>
        <taxon>Arundinoideae</taxon>
        <taxon>Arundineae</taxon>
        <taxon>Arundo</taxon>
    </lineage>
</organism>
<evidence type="ECO:0000313" key="1">
    <source>
        <dbReference type="EMBL" id="JAE14599.1"/>
    </source>
</evidence>
<name>A0A0A9FTR5_ARUDO</name>
<accession>A0A0A9FTR5</accession>
<reference evidence="1" key="2">
    <citation type="journal article" date="2015" name="Data Brief">
        <title>Shoot transcriptome of the giant reed, Arundo donax.</title>
        <authorList>
            <person name="Barrero R.A."/>
            <person name="Guerrero F.D."/>
            <person name="Moolhuijzen P."/>
            <person name="Goolsby J.A."/>
            <person name="Tidwell J."/>
            <person name="Bellgard S.E."/>
            <person name="Bellgard M.I."/>
        </authorList>
    </citation>
    <scope>NUCLEOTIDE SEQUENCE</scope>
    <source>
        <tissue evidence="1">Shoot tissue taken approximately 20 cm above the soil surface</tissue>
    </source>
</reference>
<dbReference type="AlphaFoldDB" id="A0A0A9FTR5"/>
<dbReference type="EMBL" id="GBRH01183297">
    <property type="protein sequence ID" value="JAE14599.1"/>
    <property type="molecule type" value="Transcribed_RNA"/>
</dbReference>
<reference evidence="1" key="1">
    <citation type="submission" date="2014-09" db="EMBL/GenBank/DDBJ databases">
        <authorList>
            <person name="Magalhaes I.L.F."/>
            <person name="Oliveira U."/>
            <person name="Santos F.R."/>
            <person name="Vidigal T.H.D.A."/>
            <person name="Brescovit A.D."/>
            <person name="Santos A.J."/>
        </authorList>
    </citation>
    <scope>NUCLEOTIDE SEQUENCE</scope>
    <source>
        <tissue evidence="1">Shoot tissue taken approximately 20 cm above the soil surface</tissue>
    </source>
</reference>
<sequence>MLALLQRRVLGMASTTDVSFSYSCYCSKKINNIMYICWQHGRVGN</sequence>
<proteinExistence type="predicted"/>
<protein>
    <submittedName>
        <fullName evidence="1">Uncharacterized protein</fullName>
    </submittedName>
</protein>